<evidence type="ECO:0000256" key="7">
    <source>
        <dbReference type="ARBA" id="ARBA00023242"/>
    </source>
</evidence>
<dbReference type="Pfam" id="PF11315">
    <property type="entry name" value="Med30"/>
    <property type="match status" value="1"/>
</dbReference>
<gene>
    <name evidence="10" type="primary">Nfu_g_1_019997</name>
</gene>
<evidence type="ECO:0000256" key="4">
    <source>
        <dbReference type="ARBA" id="ARBA00023015"/>
    </source>
</evidence>
<evidence type="ECO:0000313" key="10">
    <source>
        <dbReference type="EMBL" id="SBR56912.1"/>
    </source>
</evidence>
<evidence type="ECO:0000256" key="2">
    <source>
        <dbReference type="ARBA" id="ARBA00010606"/>
    </source>
</evidence>
<evidence type="ECO:0000256" key="5">
    <source>
        <dbReference type="ARBA" id="ARBA00023159"/>
    </source>
</evidence>
<reference evidence="10" key="2">
    <citation type="submission" date="2016-06" db="EMBL/GenBank/DDBJ databases">
        <title>The genome of a short-lived fish provides insights into sex chromosome evolution and the genetic control of aging.</title>
        <authorList>
            <person name="Reichwald K."/>
            <person name="Felder M."/>
            <person name="Petzold A."/>
            <person name="Koch P."/>
            <person name="Groth M."/>
            <person name="Platzer M."/>
        </authorList>
    </citation>
    <scope>NUCLEOTIDE SEQUENCE</scope>
    <source>
        <tissue evidence="10">Brain</tissue>
    </source>
</reference>
<comment type="subcellular location">
    <subcellularLocation>
        <location evidence="1">Nucleus</location>
    </subcellularLocation>
</comment>
<evidence type="ECO:0000256" key="1">
    <source>
        <dbReference type="ARBA" id="ARBA00004123"/>
    </source>
</evidence>
<comment type="function">
    <text evidence="8">Component of the Mediator complex, a coactivator involved in the regulated transcription of nearly all RNA polymerase II-dependent genes. Mediator functions as a bridge to convey information from gene-specific regulatory proteins to the basal RNA polymerase II transcription machinery. Mediator is recruited to promoters by direct interactions with regulatory proteins and serves as a scaffold for the assembly of a functional preinitiation complex with RNA polymerase II and the general transcription factors.</text>
</comment>
<dbReference type="PANTHER" id="PTHR31705:SF6">
    <property type="entry name" value="MEDIATOR OF RNA POLYMERASE II TRANSCRIPTION SUBUNIT 30"/>
    <property type="match status" value="1"/>
</dbReference>
<dbReference type="InterPro" id="IPR021019">
    <property type="entry name" value="Mediator_Med30_met"/>
</dbReference>
<name>A0A1A8MJI0_9TELE</name>
<dbReference type="EMBL" id="HAEF01015753">
    <property type="protein sequence ID" value="SBR56912.1"/>
    <property type="molecule type" value="Transcribed_RNA"/>
</dbReference>
<keyword evidence="5" id="KW-0010">Activator</keyword>
<keyword evidence="6" id="KW-0804">Transcription</keyword>
<dbReference type="PANTHER" id="PTHR31705">
    <property type="entry name" value="MEDIATOR OF RNA POLYMERASE II TRANSCRIPTION SUBUNIT 30"/>
    <property type="match status" value="1"/>
</dbReference>
<accession>A0A1A8MJI0</accession>
<keyword evidence="4" id="KW-0805">Transcription regulation</keyword>
<comment type="similarity">
    <text evidence="2">Belongs to the Mediator complex subunit 30 family.</text>
</comment>
<proteinExistence type="inferred from homology"/>
<dbReference type="GO" id="GO:0016592">
    <property type="term" value="C:mediator complex"/>
    <property type="evidence" value="ECO:0007669"/>
    <property type="project" value="TreeGrafter"/>
</dbReference>
<reference evidence="10" key="1">
    <citation type="submission" date="2016-05" db="EMBL/GenBank/DDBJ databases">
        <authorList>
            <person name="Lavstsen T."/>
            <person name="Jespersen J.S."/>
        </authorList>
    </citation>
    <scope>NUCLEOTIDE SEQUENCE</scope>
    <source>
        <tissue evidence="10">Brain</tissue>
    </source>
</reference>
<evidence type="ECO:0000256" key="8">
    <source>
        <dbReference type="ARBA" id="ARBA00025687"/>
    </source>
</evidence>
<evidence type="ECO:0000256" key="6">
    <source>
        <dbReference type="ARBA" id="ARBA00023163"/>
    </source>
</evidence>
<dbReference type="AlphaFoldDB" id="A0A1A8MJI0"/>
<sequence>MYQDRFGRLQEHLRQLPLLFRKLRLLYERCLEMTSELQEAPAELVPYVGEELVSVQVEPCSPAVLQERREVLEKVRQKNQEMKVLMDQMRNLLWDVNAMLTLRK</sequence>
<evidence type="ECO:0000256" key="3">
    <source>
        <dbReference type="ARBA" id="ARBA00019664"/>
    </source>
</evidence>
<dbReference type="GO" id="GO:0003712">
    <property type="term" value="F:transcription coregulator activity"/>
    <property type="evidence" value="ECO:0007669"/>
    <property type="project" value="TreeGrafter"/>
</dbReference>
<evidence type="ECO:0000256" key="9">
    <source>
        <dbReference type="ARBA" id="ARBA00031981"/>
    </source>
</evidence>
<protein>
    <recommendedName>
        <fullName evidence="3">Mediator of RNA polymerase II transcription subunit 30</fullName>
    </recommendedName>
    <alternativeName>
        <fullName evidence="9">Mediator complex subunit 30</fullName>
    </alternativeName>
</protein>
<keyword evidence="7" id="KW-0539">Nucleus</keyword>
<organism evidence="10">
    <name type="scientific">Nothobranchius pienaari</name>
    <dbReference type="NCBI Taxonomy" id="704102"/>
    <lineage>
        <taxon>Eukaryota</taxon>
        <taxon>Metazoa</taxon>
        <taxon>Chordata</taxon>
        <taxon>Craniata</taxon>
        <taxon>Vertebrata</taxon>
        <taxon>Euteleostomi</taxon>
        <taxon>Actinopterygii</taxon>
        <taxon>Neopterygii</taxon>
        <taxon>Teleostei</taxon>
        <taxon>Neoteleostei</taxon>
        <taxon>Acanthomorphata</taxon>
        <taxon>Ovalentaria</taxon>
        <taxon>Atherinomorphae</taxon>
        <taxon>Cyprinodontiformes</taxon>
        <taxon>Nothobranchiidae</taxon>
        <taxon>Nothobranchius</taxon>
    </lineage>
</organism>
<dbReference type="GO" id="GO:0045893">
    <property type="term" value="P:positive regulation of DNA-templated transcription"/>
    <property type="evidence" value="ECO:0007669"/>
    <property type="project" value="TreeGrafter"/>
</dbReference>